<dbReference type="InterPro" id="IPR051120">
    <property type="entry name" value="ABC_AA/LPS_Transport"/>
</dbReference>
<gene>
    <name evidence="5" type="ORF">ACFQFQ_31680</name>
</gene>
<evidence type="ECO:0000256" key="1">
    <source>
        <dbReference type="ARBA" id="ARBA00022448"/>
    </source>
</evidence>
<organism evidence="5 6">
    <name type="scientific">Sulfitobacter porphyrae</name>
    <dbReference type="NCBI Taxonomy" id="1246864"/>
    <lineage>
        <taxon>Bacteria</taxon>
        <taxon>Pseudomonadati</taxon>
        <taxon>Pseudomonadota</taxon>
        <taxon>Alphaproteobacteria</taxon>
        <taxon>Rhodobacterales</taxon>
        <taxon>Roseobacteraceae</taxon>
        <taxon>Sulfitobacter</taxon>
    </lineage>
</organism>
<keyword evidence="1" id="KW-0813">Transport</keyword>
<feature type="domain" description="ABC transporter" evidence="4">
    <location>
        <begin position="26"/>
        <end position="108"/>
    </location>
</feature>
<dbReference type="InterPro" id="IPR003439">
    <property type="entry name" value="ABC_transporter-like_ATP-bd"/>
</dbReference>
<protein>
    <submittedName>
        <fullName evidence="5">ATP-binding cassette domain-containing protein</fullName>
    </submittedName>
</protein>
<dbReference type="Proteomes" id="UP001596353">
    <property type="component" value="Unassembled WGS sequence"/>
</dbReference>
<evidence type="ECO:0000313" key="6">
    <source>
        <dbReference type="Proteomes" id="UP001596353"/>
    </source>
</evidence>
<sequence length="118" mass="12019">MSSDLLVVENLRKQFGGLKAVGGDTGLSFAVEKGSFVGLIGPNGAGKSTTFNLISGVLEPTAGRVTLDGTDLANVRSSDIASLGLGRTFQTPRAFMSLSVLDNVLVGAKSPGKACSQC</sequence>
<keyword evidence="3 5" id="KW-0067">ATP-binding</keyword>
<dbReference type="EMBL" id="JBHSWG010000008">
    <property type="protein sequence ID" value="MFC6763133.1"/>
    <property type="molecule type" value="Genomic_DNA"/>
</dbReference>
<keyword evidence="6" id="KW-1185">Reference proteome</keyword>
<keyword evidence="2" id="KW-0547">Nucleotide-binding</keyword>
<dbReference type="PANTHER" id="PTHR45772">
    <property type="entry name" value="CONSERVED COMPONENT OF ABC TRANSPORTER FOR NATURAL AMINO ACIDS-RELATED"/>
    <property type="match status" value="1"/>
</dbReference>
<comment type="caution">
    <text evidence="5">The sequence shown here is derived from an EMBL/GenBank/DDBJ whole genome shotgun (WGS) entry which is preliminary data.</text>
</comment>
<name>A0ABW2BEF0_9RHOB</name>
<evidence type="ECO:0000256" key="2">
    <source>
        <dbReference type="ARBA" id="ARBA00022741"/>
    </source>
</evidence>
<evidence type="ECO:0000256" key="3">
    <source>
        <dbReference type="ARBA" id="ARBA00022840"/>
    </source>
</evidence>
<proteinExistence type="predicted"/>
<evidence type="ECO:0000313" key="5">
    <source>
        <dbReference type="EMBL" id="MFC6763133.1"/>
    </source>
</evidence>
<dbReference type="Pfam" id="PF00005">
    <property type="entry name" value="ABC_tran"/>
    <property type="match status" value="1"/>
</dbReference>
<accession>A0ABW2BEF0</accession>
<evidence type="ECO:0000259" key="4">
    <source>
        <dbReference type="Pfam" id="PF00005"/>
    </source>
</evidence>
<dbReference type="SUPFAM" id="SSF52540">
    <property type="entry name" value="P-loop containing nucleoside triphosphate hydrolases"/>
    <property type="match status" value="1"/>
</dbReference>
<reference evidence="6" key="1">
    <citation type="journal article" date="2019" name="Int. J. Syst. Evol. Microbiol.">
        <title>The Global Catalogue of Microorganisms (GCM) 10K type strain sequencing project: providing services to taxonomists for standard genome sequencing and annotation.</title>
        <authorList>
            <consortium name="The Broad Institute Genomics Platform"/>
            <consortium name="The Broad Institute Genome Sequencing Center for Infectious Disease"/>
            <person name="Wu L."/>
            <person name="Ma J."/>
        </authorList>
    </citation>
    <scope>NUCLEOTIDE SEQUENCE [LARGE SCALE GENOMIC DNA]</scope>
    <source>
        <strain evidence="6">CCUG 66188</strain>
    </source>
</reference>
<dbReference type="Gene3D" id="3.40.50.300">
    <property type="entry name" value="P-loop containing nucleotide triphosphate hydrolases"/>
    <property type="match status" value="1"/>
</dbReference>
<dbReference type="GO" id="GO:0005524">
    <property type="term" value="F:ATP binding"/>
    <property type="evidence" value="ECO:0007669"/>
    <property type="project" value="UniProtKB-KW"/>
</dbReference>
<dbReference type="InterPro" id="IPR027417">
    <property type="entry name" value="P-loop_NTPase"/>
</dbReference>